<comment type="caution">
    <text evidence="1">The sequence shown here is derived from an EMBL/GenBank/DDBJ whole genome shotgun (WGS) entry which is preliminary data.</text>
</comment>
<sequence>MQTKMIIFEKTSSGELALLDEREWNAAMIQLLNHANYLLVNDMEYEMLEGRLNVNSGNFELLVEAVHQP</sequence>
<reference evidence="2" key="1">
    <citation type="submission" date="2023-09" db="EMBL/GenBank/DDBJ databases">
        <title>Paenibacillus sp. chi10 Genome sequencing and assembly.</title>
        <authorList>
            <person name="Kim I."/>
        </authorList>
    </citation>
    <scope>NUCLEOTIDE SEQUENCE [LARGE SCALE GENOMIC DNA]</scope>
    <source>
        <strain evidence="2">chi10</strain>
    </source>
</reference>
<proteinExistence type="predicted"/>
<keyword evidence="2" id="KW-1185">Reference proteome</keyword>
<dbReference type="AlphaFoldDB" id="A0AAJ2JT31"/>
<evidence type="ECO:0000313" key="1">
    <source>
        <dbReference type="EMBL" id="MDT8976510.1"/>
    </source>
</evidence>
<organism evidence="1 2">
    <name type="scientific">Paenibacillus suaedae</name>
    <dbReference type="NCBI Taxonomy" id="3077233"/>
    <lineage>
        <taxon>Bacteria</taxon>
        <taxon>Bacillati</taxon>
        <taxon>Bacillota</taxon>
        <taxon>Bacilli</taxon>
        <taxon>Bacillales</taxon>
        <taxon>Paenibacillaceae</taxon>
        <taxon>Paenibacillus</taxon>
    </lineage>
</organism>
<protein>
    <submittedName>
        <fullName evidence="1">Uncharacterized protein</fullName>
    </submittedName>
</protein>
<dbReference type="Proteomes" id="UP001250538">
    <property type="component" value="Unassembled WGS sequence"/>
</dbReference>
<dbReference type="EMBL" id="JAVYAA010000002">
    <property type="protein sequence ID" value="MDT8976510.1"/>
    <property type="molecule type" value="Genomic_DNA"/>
</dbReference>
<name>A0AAJ2JT31_9BACL</name>
<dbReference type="RefSeq" id="WP_315745124.1">
    <property type="nucleotide sequence ID" value="NZ_JAVYAA010000002.1"/>
</dbReference>
<gene>
    <name evidence="1" type="ORF">RQP50_09685</name>
</gene>
<evidence type="ECO:0000313" key="2">
    <source>
        <dbReference type="Proteomes" id="UP001250538"/>
    </source>
</evidence>
<accession>A0AAJ2JT31</accession>